<proteinExistence type="predicted"/>
<evidence type="ECO:0000259" key="1">
    <source>
        <dbReference type="Pfam" id="PF00534"/>
    </source>
</evidence>
<dbReference type="InterPro" id="IPR050194">
    <property type="entry name" value="Glycosyltransferase_grp1"/>
</dbReference>
<reference evidence="4" key="1">
    <citation type="submission" date="2017-01" db="EMBL/GenBank/DDBJ databases">
        <authorList>
            <person name="Varghese N."/>
            <person name="Submissions S."/>
        </authorList>
    </citation>
    <scope>NUCLEOTIDE SEQUENCE [LARGE SCALE GENOMIC DNA]</scope>
    <source>
        <strain evidence="4">DSM 21054</strain>
    </source>
</reference>
<dbReference type="PANTHER" id="PTHR45947">
    <property type="entry name" value="SULFOQUINOVOSYL TRANSFERASE SQD2"/>
    <property type="match status" value="1"/>
</dbReference>
<keyword evidence="4" id="KW-1185">Reference proteome</keyword>
<evidence type="ECO:0000313" key="3">
    <source>
        <dbReference type="EMBL" id="SIT18667.1"/>
    </source>
</evidence>
<dbReference type="InterPro" id="IPR028098">
    <property type="entry name" value="Glyco_trans_4-like_N"/>
</dbReference>
<dbReference type="Proteomes" id="UP000186917">
    <property type="component" value="Unassembled WGS sequence"/>
</dbReference>
<dbReference type="InterPro" id="IPR001296">
    <property type="entry name" value="Glyco_trans_1"/>
</dbReference>
<name>A0A1N7Q7U8_9BACT</name>
<dbReference type="SUPFAM" id="SSF53756">
    <property type="entry name" value="UDP-Glycosyltransferase/glycogen phosphorylase"/>
    <property type="match status" value="1"/>
</dbReference>
<feature type="domain" description="Glycosyl transferase family 1" evidence="1">
    <location>
        <begin position="195"/>
        <end position="334"/>
    </location>
</feature>
<dbReference type="EMBL" id="FTOR01000004">
    <property type="protein sequence ID" value="SIT18667.1"/>
    <property type="molecule type" value="Genomic_DNA"/>
</dbReference>
<gene>
    <name evidence="3" type="ORF">SAMN05421788_104463</name>
</gene>
<dbReference type="RefSeq" id="WP_076379767.1">
    <property type="nucleotide sequence ID" value="NZ_FTOR01000004.1"/>
</dbReference>
<dbReference type="Pfam" id="PF13439">
    <property type="entry name" value="Glyco_transf_4"/>
    <property type="match status" value="1"/>
</dbReference>
<keyword evidence="3" id="KW-0808">Transferase</keyword>
<dbReference type="AlphaFoldDB" id="A0A1N7Q7U8"/>
<dbReference type="Gene3D" id="3.40.50.2000">
    <property type="entry name" value="Glycogen Phosphorylase B"/>
    <property type="match status" value="2"/>
</dbReference>
<evidence type="ECO:0000313" key="4">
    <source>
        <dbReference type="Proteomes" id="UP000186917"/>
    </source>
</evidence>
<dbReference type="PANTHER" id="PTHR45947:SF3">
    <property type="entry name" value="SULFOQUINOVOSYL TRANSFERASE SQD2"/>
    <property type="match status" value="1"/>
</dbReference>
<dbReference type="STRING" id="477680.SAMN05421788_104463"/>
<dbReference type="GO" id="GO:0016757">
    <property type="term" value="F:glycosyltransferase activity"/>
    <property type="evidence" value="ECO:0007669"/>
    <property type="project" value="InterPro"/>
</dbReference>
<feature type="domain" description="Glycosyltransferase subfamily 4-like N-terminal" evidence="2">
    <location>
        <begin position="14"/>
        <end position="189"/>
    </location>
</feature>
<dbReference type="Pfam" id="PF00534">
    <property type="entry name" value="Glycos_transf_1"/>
    <property type="match status" value="1"/>
</dbReference>
<organism evidence="3 4">
    <name type="scientific">Filimonas lacunae</name>
    <dbReference type="NCBI Taxonomy" id="477680"/>
    <lineage>
        <taxon>Bacteria</taxon>
        <taxon>Pseudomonadati</taxon>
        <taxon>Bacteroidota</taxon>
        <taxon>Chitinophagia</taxon>
        <taxon>Chitinophagales</taxon>
        <taxon>Chitinophagaceae</taxon>
        <taxon>Filimonas</taxon>
    </lineage>
</organism>
<evidence type="ECO:0000259" key="2">
    <source>
        <dbReference type="Pfam" id="PF13439"/>
    </source>
</evidence>
<sequence length="396" mass="45436">MKVAIVHDELVRKGGAEQVVLSMHKAFPNAPIYTLCYNSERTYPEFKKANIVTSWFQKIGKNEKLVKLLFFPFAMLAMRSIRLSGYDVVLISTTHCAKYIRVDKGTTVISYCHTPLRVAWRPWSYENIMKKNWLIRKLFLMAATVLRHVDKLASRRTDFYLANSNGMKEAIEDAYKPRNEVTIINPSVKLHNFYVSDKVKDYYLVVSRLEPYKKVDLVIDVFNTLPDKKLVVVGKGSMELELKKRAKENVVFLNGLDAESLARTYAEAQALIFPQQEDYGITPLEAAASGRPVIAYGKGGILDTMIPYTYNSAKSTALFFKEQSAQALDTAIKAFDQLNFDPQFIRQYVQHFSENRFIRKLEKFVEEVLPGFYPLKESFSTTTHTHTPYDVIEARS</sequence>
<accession>A0A1N7Q7U8</accession>
<protein>
    <submittedName>
        <fullName evidence="3">Glycosyltransferase involved in cell wall bisynthesis</fullName>
    </submittedName>
</protein>